<evidence type="ECO:0000259" key="10">
    <source>
        <dbReference type="Pfam" id="PF00501"/>
    </source>
</evidence>
<dbReference type="UniPathway" id="UPA00930"/>
<sequence>MIWSEYEKLNRKQYEELQLERLKRTVERVYENVPFYRKKFDEIGVKPHHIKTLKDIRLLPFTTKDDLRENYPYGLFTVPLSKIVRIHASSGTTGKPTVVGYTKHDMEVWTEVVARIVTAAGVREHDIAQIAFGYGLFTGAFGLHQGLERIGATVIPISSGNTEKQLMVMQDFGATVLVCTPSYALYIDEVANELGIDKSKIKLRLGLFGAEASTVEMRREIEKKWGLFATENYGLSEIIGPGVSGECEYREGLHINEDHFYPEIINPDTGEVLEEGETGELVLTTITKEGMPLIRYRTRDITSLIYEPCKCGRTNVRMTSVKGRTDDMLIIRGVNVFPSQIESVLMGIEGIGPHYQLVVTKKGYLDDLEVHVELVDGKLLERYAELEKLENKIRHRIFTVLGLNVKVKLVEPKTLERTTGKAKRVIDLRNKNN</sequence>
<dbReference type="GO" id="GO:0047475">
    <property type="term" value="F:phenylacetate-CoA ligase activity"/>
    <property type="evidence" value="ECO:0007669"/>
    <property type="project" value="UniProtKB-EC"/>
</dbReference>
<dbReference type="InterPro" id="IPR011880">
    <property type="entry name" value="PA_CoA_ligase"/>
</dbReference>
<dbReference type="FunFam" id="3.40.50.12780:FF:000016">
    <property type="entry name" value="Phenylacetate-coenzyme A ligase"/>
    <property type="match status" value="1"/>
</dbReference>
<dbReference type="RefSeq" id="WP_013430176.1">
    <property type="nucleotide sequence ID" value="NC_014720.1"/>
</dbReference>
<dbReference type="InterPro" id="IPR042099">
    <property type="entry name" value="ANL_N_sf"/>
</dbReference>
<dbReference type="InterPro" id="IPR051414">
    <property type="entry name" value="Adenylate-forming_Reductase"/>
</dbReference>
<evidence type="ECO:0000256" key="2">
    <source>
        <dbReference type="ARBA" id="ARBA00022598"/>
    </source>
</evidence>
<gene>
    <name evidence="12" type="ordered locus">Calkro_1203</name>
</gene>
<dbReference type="InterPro" id="IPR045851">
    <property type="entry name" value="AMP-bd_C_sf"/>
</dbReference>
<dbReference type="KEGG" id="ckn:Calkro_1203"/>
<accession>E4SBE1</accession>
<dbReference type="EC" id="6.2.1.30" evidence="6 9"/>
<evidence type="ECO:0000256" key="5">
    <source>
        <dbReference type="ARBA" id="ARBA00061566"/>
    </source>
</evidence>
<reference evidence="12 13" key="2">
    <citation type="journal article" date="2011" name="J. Bacteriol.">
        <title>Complete genome sequences for the anaerobic, extremely thermophilic plant biomass-degrading bacteria Caldicellulosiruptor hydrothermalis, Caldicellulosiruptor kristjanssonii, Caldicellulosiruptor kronotskyensis, Caldicellulosiruptor owensenis, and Caldicellulosiruptor lactoaceticus.</title>
        <authorList>
            <person name="Blumer-Schuette S.E."/>
            <person name="Ozdemir I."/>
            <person name="Mistry D."/>
            <person name="Lucas S."/>
            <person name="Lapidus A."/>
            <person name="Cheng J.F."/>
            <person name="Goodwin L.A."/>
            <person name="Pitluck S."/>
            <person name="Land M.L."/>
            <person name="Hauser L.J."/>
            <person name="Woyke T."/>
            <person name="Mikhailova N."/>
            <person name="Pati A."/>
            <person name="Kyrpides N.C."/>
            <person name="Ivanova N."/>
            <person name="Detter J.C."/>
            <person name="Walston-Davenport K."/>
            <person name="Han S."/>
            <person name="Adams M.W."/>
            <person name="Kelly R.M."/>
        </authorList>
    </citation>
    <scope>NUCLEOTIDE SEQUENCE [LARGE SCALE GENOMIC DNA]</scope>
    <source>
        <strain evidence="13">DSM 18902 / VKM B-2412 / 2002</strain>
    </source>
</reference>
<dbReference type="Gene3D" id="3.40.50.12780">
    <property type="entry name" value="N-terminal domain of ligase-like"/>
    <property type="match status" value="1"/>
</dbReference>
<dbReference type="Gene3D" id="3.30.300.30">
    <property type="match status" value="1"/>
</dbReference>
<name>E4SBE1_CALK2</name>
<evidence type="ECO:0000256" key="9">
    <source>
        <dbReference type="PIRNR" id="PIRNR006444"/>
    </source>
</evidence>
<comment type="similarity">
    <text evidence="5 9">Belongs to the phenylacetyl-CoA ligase family.</text>
</comment>
<dbReference type="Pfam" id="PF14535">
    <property type="entry name" value="AMP-binding_C_2"/>
    <property type="match status" value="1"/>
</dbReference>
<dbReference type="AlphaFoldDB" id="E4SBE1"/>
<protein>
    <recommendedName>
        <fullName evidence="7 9">Phenylacetate-coenzyme A ligase</fullName>
        <ecNumber evidence="6 9">6.2.1.30</ecNumber>
    </recommendedName>
    <alternativeName>
        <fullName evidence="8 9">Phenylacetyl-CoA ligase</fullName>
    </alternativeName>
</protein>
<organism evidence="12 13">
    <name type="scientific">Caldicellulosiruptor kronotskyensis (strain DSM 18902 / VKM B-2412 / 2002)</name>
    <dbReference type="NCBI Taxonomy" id="632348"/>
    <lineage>
        <taxon>Bacteria</taxon>
        <taxon>Bacillati</taxon>
        <taxon>Bacillota</taxon>
        <taxon>Bacillota incertae sedis</taxon>
        <taxon>Caldicellulosiruptorales</taxon>
        <taxon>Caldicellulosiruptoraceae</taxon>
        <taxon>Caldicellulosiruptor</taxon>
    </lineage>
</organism>
<dbReference type="SUPFAM" id="SSF56801">
    <property type="entry name" value="Acetyl-CoA synthetase-like"/>
    <property type="match status" value="1"/>
</dbReference>
<evidence type="ECO:0000256" key="6">
    <source>
        <dbReference type="ARBA" id="ARBA00066629"/>
    </source>
</evidence>
<evidence type="ECO:0000256" key="7">
    <source>
        <dbReference type="ARBA" id="ARBA00068695"/>
    </source>
</evidence>
<dbReference type="PANTHER" id="PTHR43439:SF1">
    <property type="entry name" value="PHENYLACETATE-COENZYME A LIGASE"/>
    <property type="match status" value="1"/>
</dbReference>
<evidence type="ECO:0000256" key="4">
    <source>
        <dbReference type="ARBA" id="ARBA00060591"/>
    </source>
</evidence>
<dbReference type="GO" id="GO:0000166">
    <property type="term" value="F:nucleotide binding"/>
    <property type="evidence" value="ECO:0007669"/>
    <property type="project" value="UniProtKB-KW"/>
</dbReference>
<dbReference type="InterPro" id="IPR000873">
    <property type="entry name" value="AMP-dep_synth/lig_dom"/>
</dbReference>
<comment type="catalytic activity">
    <reaction evidence="9">
        <text>2-phenylacetate + ATP + CoA = phenylacetyl-CoA + AMP + diphosphate</text>
        <dbReference type="Rhea" id="RHEA:20956"/>
        <dbReference type="ChEBI" id="CHEBI:18401"/>
        <dbReference type="ChEBI" id="CHEBI:30616"/>
        <dbReference type="ChEBI" id="CHEBI:33019"/>
        <dbReference type="ChEBI" id="CHEBI:57287"/>
        <dbReference type="ChEBI" id="CHEBI:57390"/>
        <dbReference type="ChEBI" id="CHEBI:456215"/>
        <dbReference type="EC" id="6.2.1.30"/>
    </reaction>
</comment>
<feature type="domain" description="AMP-dependent ligase C-terminal" evidence="11">
    <location>
        <begin position="333"/>
        <end position="429"/>
    </location>
</feature>
<proteinExistence type="inferred from homology"/>
<dbReference type="PIRSF" id="PIRSF006444">
    <property type="entry name" value="PaaK"/>
    <property type="match status" value="1"/>
</dbReference>
<dbReference type="EMBL" id="CP002330">
    <property type="protein sequence ID" value="ADQ46064.1"/>
    <property type="molecule type" value="Genomic_DNA"/>
</dbReference>
<comment type="pathway">
    <text evidence="4 9">Aromatic compound metabolism; phenylacetate degradation.</text>
</comment>
<dbReference type="PANTHER" id="PTHR43439">
    <property type="entry name" value="PHENYLACETATE-COENZYME A LIGASE"/>
    <property type="match status" value="1"/>
</dbReference>
<dbReference type="Proteomes" id="UP000006835">
    <property type="component" value="Chromosome"/>
</dbReference>
<dbReference type="CDD" id="cd05913">
    <property type="entry name" value="PaaK"/>
    <property type="match status" value="1"/>
</dbReference>
<evidence type="ECO:0000256" key="8">
    <source>
        <dbReference type="ARBA" id="ARBA00075111"/>
    </source>
</evidence>
<comment type="function">
    <text evidence="9">Catalyzes the activation of phenylacetic acid (PA) to phenylacetyl-CoA (PA-CoA).</text>
</comment>
<dbReference type="HOGENOM" id="CLU_035301_1_1_9"/>
<comment type="subunit">
    <text evidence="1">Monomer.</text>
</comment>
<evidence type="ECO:0000313" key="12">
    <source>
        <dbReference type="EMBL" id="ADQ46064.1"/>
    </source>
</evidence>
<feature type="domain" description="AMP-dependent synthetase/ligase" evidence="10">
    <location>
        <begin position="86"/>
        <end position="283"/>
    </location>
</feature>
<dbReference type="Pfam" id="PF00501">
    <property type="entry name" value="AMP-binding"/>
    <property type="match status" value="1"/>
</dbReference>
<evidence type="ECO:0000313" key="13">
    <source>
        <dbReference type="Proteomes" id="UP000006835"/>
    </source>
</evidence>
<dbReference type="PATRIC" id="fig|632348.3.peg.1279"/>
<dbReference type="InterPro" id="IPR028154">
    <property type="entry name" value="AMP-dep_Lig_C"/>
</dbReference>
<keyword evidence="13" id="KW-1185">Reference proteome</keyword>
<keyword evidence="2 9" id="KW-0436">Ligase</keyword>
<evidence type="ECO:0000256" key="3">
    <source>
        <dbReference type="ARBA" id="ARBA00022741"/>
    </source>
</evidence>
<keyword evidence="3 9" id="KW-0547">Nucleotide-binding</keyword>
<reference key="1">
    <citation type="submission" date="2010-11" db="EMBL/GenBank/DDBJ databases">
        <title>Complete sequence of Caldicellulosiruptor kronotskyensis 2002.</title>
        <authorList>
            <consortium name="US DOE Joint Genome Institute"/>
            <person name="Lucas S."/>
            <person name="Copeland A."/>
            <person name="Lapidus A."/>
            <person name="Cheng J.-F."/>
            <person name="Bruce D."/>
            <person name="Goodwin L."/>
            <person name="Pitluck S."/>
            <person name="Davenport K."/>
            <person name="Detter J.C."/>
            <person name="Han C."/>
            <person name="Tapia R."/>
            <person name="Land M."/>
            <person name="Hauser L."/>
            <person name="Jeffries C."/>
            <person name="Kyrpides N."/>
            <person name="Ivanova N."/>
            <person name="Mikhailova N."/>
            <person name="Blumer-Schuette S.E."/>
            <person name="Kelly R.M."/>
            <person name="Woyke T."/>
        </authorList>
    </citation>
    <scope>NUCLEOTIDE SEQUENCE</scope>
    <source>
        <strain>2002</strain>
    </source>
</reference>
<evidence type="ECO:0000256" key="1">
    <source>
        <dbReference type="ARBA" id="ARBA00011245"/>
    </source>
</evidence>
<dbReference type="OrthoDB" id="580775at2"/>
<evidence type="ECO:0000259" key="11">
    <source>
        <dbReference type="Pfam" id="PF14535"/>
    </source>
</evidence>
<dbReference type="GO" id="GO:0010124">
    <property type="term" value="P:phenylacetate catabolic process"/>
    <property type="evidence" value="ECO:0007669"/>
    <property type="project" value="UniProtKB-UniRule"/>
</dbReference>